<keyword evidence="2" id="KW-1185">Reference proteome</keyword>
<dbReference type="KEGG" id="span:AWL63_20205"/>
<dbReference type="Proteomes" id="UP000094256">
    <property type="component" value="Chromosome"/>
</dbReference>
<sequence>MVSVTASTPEWARLNFTSIRRHHLGLALRWDEARRQISAALRGVVKREWIDGADHLLVETTHPDLSLRSIILRCTDALVGPARRPLTPRLLMAALSITNKERLRWTKDGRLPRSGSVTIRAAHPVSVSTYGVDTVAELVADPSIIAAWRRADASAERQATG</sequence>
<name>A0A1B3ZET3_9SPHN</name>
<evidence type="ECO:0000313" key="2">
    <source>
        <dbReference type="Proteomes" id="UP000094256"/>
    </source>
</evidence>
<accession>A0A1B3ZET3</accession>
<reference evidence="1 2" key="1">
    <citation type="submission" date="2016-01" db="EMBL/GenBank/DDBJ databases">
        <title>Complete genome and mega plasmid sequence of Sphingomonas panacis DCY99 elicits systemic resistance in rice to Xanthomonas oryzae.</title>
        <authorList>
            <person name="Kim Y.J."/>
            <person name="Yang D.C."/>
            <person name="Sing P."/>
        </authorList>
    </citation>
    <scope>NUCLEOTIDE SEQUENCE [LARGE SCALE GENOMIC DNA]</scope>
    <source>
        <strain evidence="1 2">DCY99</strain>
    </source>
</reference>
<proteinExistence type="predicted"/>
<dbReference type="AlphaFoldDB" id="A0A1B3ZET3"/>
<evidence type="ECO:0000313" key="1">
    <source>
        <dbReference type="EMBL" id="AOH85934.1"/>
    </source>
</evidence>
<protein>
    <submittedName>
        <fullName evidence="1">Uncharacterized protein</fullName>
    </submittedName>
</protein>
<dbReference type="EMBL" id="CP014168">
    <property type="protein sequence ID" value="AOH85934.1"/>
    <property type="molecule type" value="Genomic_DNA"/>
</dbReference>
<organism evidence="1 2">
    <name type="scientific">Sphingomonas panacis</name>
    <dbReference type="NCBI Taxonomy" id="1560345"/>
    <lineage>
        <taxon>Bacteria</taxon>
        <taxon>Pseudomonadati</taxon>
        <taxon>Pseudomonadota</taxon>
        <taxon>Alphaproteobacteria</taxon>
        <taxon>Sphingomonadales</taxon>
        <taxon>Sphingomonadaceae</taxon>
        <taxon>Sphingomonas</taxon>
    </lineage>
</organism>
<gene>
    <name evidence="1" type="ORF">AWL63_20205</name>
</gene>